<feature type="transmembrane region" description="Helical" evidence="1">
    <location>
        <begin position="116"/>
        <end position="140"/>
    </location>
</feature>
<feature type="transmembrane region" description="Helical" evidence="1">
    <location>
        <begin position="1519"/>
        <end position="1538"/>
    </location>
</feature>
<feature type="transmembrane region" description="Helical" evidence="1">
    <location>
        <begin position="1600"/>
        <end position="1618"/>
    </location>
</feature>
<feature type="transmembrane region" description="Helical" evidence="1">
    <location>
        <begin position="83"/>
        <end position="104"/>
    </location>
</feature>
<keyword evidence="3" id="KW-1185">Reference proteome</keyword>
<dbReference type="InterPro" id="IPR052994">
    <property type="entry name" value="Tiny_macrocysts_regulators"/>
</dbReference>
<dbReference type="Proteomes" id="UP000692954">
    <property type="component" value="Unassembled WGS sequence"/>
</dbReference>
<dbReference type="PANTHER" id="PTHR31600">
    <property type="entry name" value="TINY MACROCYSTS PROTEIN B-RELATED"/>
    <property type="match status" value="1"/>
</dbReference>
<feature type="transmembrane region" description="Helical" evidence="1">
    <location>
        <begin position="236"/>
        <end position="255"/>
    </location>
</feature>
<dbReference type="PANTHER" id="PTHR31600:SF2">
    <property type="entry name" value="GAMETE ENRICHED GENE 10 PROTEIN-RELATED"/>
    <property type="match status" value="1"/>
</dbReference>
<name>A0A8S1PW26_9CILI</name>
<sequence>MNTILFKRKLCALYEIIREQKQQTYLNPEFIWLMYTGARFGLILREDKFNYKEYQDEELILVKNFINWFNLITPISQIQLSNFQSLIVLFIAAFHIIPILIILFGSKQSNILKQFLNLYFTYFQILILYPSIIHMHYLQYQKPNPILYWPCTTLIFVNYLIFSYFQRNYLLPIQNPFMKRYKIKNYIQNLIEILVLINIPYFEEIIQSMILMILFLIQLIDAIFNQPYLMDINIDYCFCTSILLFGSGIKSLSLYMNQKQYVYYSLMLIPLLSLFMKRVLILTYDANIEQSQLSKNLLFQIADEFYCRNPLIQSKILFILKNKHKIMENKQPTQHQQNNYILILLLRLNDQYWQQKKSIDEELQLYKLFFLFQTQEKLNLAYIEMKKYKISSSTQSLYFQICETYCSKQIIQKINQNSKFLQGKLEIQQIKQSHILIERCIPLIIEVLDLKNKFWEQLLKGYDKLEQLALKCIKISDKIQNLKNLVFVDLGIDIFLINKQIMKLNILDLRLLSLVFGSILNDYYITFDIEQRIDDLLSQESNVLSRNVQNISLLNDDVIIISISMMKNQGQILNKNKTNILKYFKFPNDISFQSICQLNQLIPEYLVDEHDKFLNKFLNTGESDLFNTSHDVFPNYYTGFSFLVTLQLFPSYEEMDDYVLSAILKKNFEHSDFIIFDQSGRILGLSEYVLELLIQDDSQQFNKAILNSYIYFWFKDLLVIINQQIESMTNYSQQLTLFSQTTSIQQITNLSELIKFHDQYYKKYVYLEFNSQKTEQDQKKGNQQSIKPSCFEIDYVIQMFDFVNQHIQKFTQNKNGFQVGFNIQFQKLQGVHPLFILQITEFTQKELKFINPKSIGTISAYSSISKIKSQLKQSDLNSLSDFDMDELHQDFFINQTIINKLVLRQEQKEIQDVIQNVEETKNIKVMIDKENKESNLISPRSNREIQLQKGLIEDDSEEIQGNESKFIKSSSQRENIELDEFKNQQIEFQLEKQSRSSATSNNTQNSIHHLIRKLQYKIKFQRGIVKAIINTIFLSIFLIILISIELSVEKNNMDELKFSIPLVRLPQRFNRLYCTFIAIGQLQLQNKLLNQSYGQYYDYRIKNESIQKRSEISDLMLDIKNQFSQMQQNNQVPPMSIRILNEYIFLQENSTMLQFDNLVNEFTFQINEYLQIKNQTQQESFKIIALLEFLKGNLIAQVNITINIVNQIEQDFFDLIEFSQIEQLIFLTVMLWVIIIFLILQLNHWQQPYKYMQVILLLISKISEKDIELTISKTLYLIERIVNNPQNIKNINYFKDCFLINQKLFLTFQSARISEMHKSNQSGKIVQQKPKKSSRIQETSLSILNIKIILLFFWLILSGLTVSAYIIMNKNIKDSQPELRLTMEFVKFKQNLDGIMIICYLLKSQQSLIEQTLQVFSQNSELRTEDRYFSTQYQELLEVFNPLLIEMDGIYSNIYNDVVESSKINDYNKNRLLNLFEKDLCEIIPSILPFCAYENGTFQYFPTYPSAESQLNNNQIYKYGINGIYQQIISIFNIYYILEKNGIKDTNLTNTNLFLESTEFIQIILPYFFDLSYAILEFYYTMIYSSLDILQNDYQMILQFYVSTGIGCLIILYIVCLIRSFTLQRKVQLILQSIILIPYESLQDQSILMSLKKIDRSL</sequence>
<evidence type="ECO:0000313" key="2">
    <source>
        <dbReference type="EMBL" id="CAD8106769.1"/>
    </source>
</evidence>
<proteinExistence type="predicted"/>
<gene>
    <name evidence="2" type="ORF">PSON_ATCC_30995.1.T0870149</name>
</gene>
<reference evidence="2" key="1">
    <citation type="submission" date="2021-01" db="EMBL/GenBank/DDBJ databases">
        <authorList>
            <consortium name="Genoscope - CEA"/>
            <person name="William W."/>
        </authorList>
    </citation>
    <scope>NUCLEOTIDE SEQUENCE</scope>
</reference>
<dbReference type="EMBL" id="CAJJDN010000087">
    <property type="protein sequence ID" value="CAD8106769.1"/>
    <property type="molecule type" value="Genomic_DNA"/>
</dbReference>
<evidence type="ECO:0008006" key="4">
    <source>
        <dbReference type="Google" id="ProtNLM"/>
    </source>
</evidence>
<keyword evidence="1" id="KW-1133">Transmembrane helix</keyword>
<feature type="transmembrane region" description="Helical" evidence="1">
    <location>
        <begin position="1559"/>
        <end position="1580"/>
    </location>
</feature>
<keyword evidence="1" id="KW-0472">Membrane</keyword>
<evidence type="ECO:0000313" key="3">
    <source>
        <dbReference type="Proteomes" id="UP000692954"/>
    </source>
</evidence>
<feature type="transmembrane region" description="Helical" evidence="1">
    <location>
        <begin position="1224"/>
        <end position="1242"/>
    </location>
</feature>
<feature type="transmembrane region" description="Helical" evidence="1">
    <location>
        <begin position="146"/>
        <end position="165"/>
    </location>
</feature>
<feature type="transmembrane region" description="Helical" evidence="1">
    <location>
        <begin position="186"/>
        <end position="202"/>
    </location>
</feature>
<keyword evidence="1" id="KW-0812">Transmembrane</keyword>
<feature type="transmembrane region" description="Helical" evidence="1">
    <location>
        <begin position="1023"/>
        <end position="1044"/>
    </location>
</feature>
<evidence type="ECO:0000256" key="1">
    <source>
        <dbReference type="SAM" id="Phobius"/>
    </source>
</evidence>
<feature type="transmembrane region" description="Helical" evidence="1">
    <location>
        <begin position="1348"/>
        <end position="1368"/>
    </location>
</feature>
<feature type="transmembrane region" description="Helical" evidence="1">
    <location>
        <begin position="261"/>
        <end position="280"/>
    </location>
</feature>
<comment type="caution">
    <text evidence="2">The sequence shown here is derived from an EMBL/GenBank/DDBJ whole genome shotgun (WGS) entry which is preliminary data.</text>
</comment>
<organism evidence="2 3">
    <name type="scientific">Paramecium sonneborni</name>
    <dbReference type="NCBI Taxonomy" id="65129"/>
    <lineage>
        <taxon>Eukaryota</taxon>
        <taxon>Sar</taxon>
        <taxon>Alveolata</taxon>
        <taxon>Ciliophora</taxon>
        <taxon>Intramacronucleata</taxon>
        <taxon>Oligohymenophorea</taxon>
        <taxon>Peniculida</taxon>
        <taxon>Parameciidae</taxon>
        <taxon>Paramecium</taxon>
    </lineage>
</organism>
<dbReference type="OrthoDB" id="301332at2759"/>
<accession>A0A8S1PW26</accession>
<protein>
    <recommendedName>
        <fullName evidence="4">Transmembrane protein</fullName>
    </recommendedName>
</protein>